<sequence>MEFTFNKVKVSPFVQNQIEDTPTRSYLGASYWCKVISQTNEKHDFNR</sequence>
<dbReference type="KEGG" id="cyp:PCC8801_3274"/>
<dbReference type="Proteomes" id="UP000008204">
    <property type="component" value="Chromosome"/>
</dbReference>
<name>B7JYE5_RIPO1</name>
<dbReference type="EMBL" id="CP001287">
    <property type="protein sequence ID" value="ACK67247.1"/>
    <property type="molecule type" value="Genomic_DNA"/>
</dbReference>
<protein>
    <submittedName>
        <fullName evidence="1">Uncharacterized protein</fullName>
    </submittedName>
</protein>
<proteinExistence type="predicted"/>
<gene>
    <name evidence="1" type="ordered locus">PCC8801_3274</name>
</gene>
<evidence type="ECO:0000313" key="2">
    <source>
        <dbReference type="Proteomes" id="UP000008204"/>
    </source>
</evidence>
<accession>B7JYE5</accession>
<reference evidence="2" key="1">
    <citation type="journal article" date="2011" name="MBio">
        <title>Novel metabolic attributes of the genus Cyanothece, comprising a group of unicellular nitrogen-fixing Cyanobacteria.</title>
        <authorList>
            <person name="Bandyopadhyay A."/>
            <person name="Elvitigala T."/>
            <person name="Welsh E."/>
            <person name="Stockel J."/>
            <person name="Liberton M."/>
            <person name="Min H."/>
            <person name="Sherman L.A."/>
            <person name="Pakrasi H.B."/>
        </authorList>
    </citation>
    <scope>NUCLEOTIDE SEQUENCE [LARGE SCALE GENOMIC DNA]</scope>
    <source>
        <strain evidence="2">PCC 8801</strain>
    </source>
</reference>
<dbReference type="HOGENOM" id="CLU_3167090_0_0_3"/>
<keyword evidence="2" id="KW-1185">Reference proteome</keyword>
<organism evidence="1 2">
    <name type="scientific">Rippkaea orientalis (strain PCC 8801 / RF-1)</name>
    <name type="common">Cyanothece sp. (strain PCC 8801)</name>
    <dbReference type="NCBI Taxonomy" id="41431"/>
    <lineage>
        <taxon>Bacteria</taxon>
        <taxon>Bacillati</taxon>
        <taxon>Cyanobacteriota</taxon>
        <taxon>Cyanophyceae</taxon>
        <taxon>Oscillatoriophycideae</taxon>
        <taxon>Chroococcales</taxon>
        <taxon>Aphanothecaceae</taxon>
        <taxon>Rippkaea</taxon>
        <taxon>Rippkaea orientalis</taxon>
    </lineage>
</organism>
<dbReference type="AlphaFoldDB" id="B7JYE5"/>
<evidence type="ECO:0000313" key="1">
    <source>
        <dbReference type="EMBL" id="ACK67247.1"/>
    </source>
</evidence>